<name>A0A8J2M7A2_9BILA</name>
<dbReference type="OrthoDB" id="5791400at2759"/>
<dbReference type="AlphaFoldDB" id="A0A8J2M7A2"/>
<gene>
    <name evidence="1" type="ORF">CJOHNSTONI_LOCUS6776</name>
</gene>
<sequence length="317" mass="37126">MMANLPSVFDASEKNHINMSEQFYFKNQTGLKEIHYFVRKFEFNDSVIIRMKHYNYTITKGYEEMCMMEFAFLDSIGSQAIQLEVLPVLGRFSLICNEDIYRSVRYPRIDPEYYYEFVIIFSNIDILVFHNEVHIINMKNCSNRITDINRFKHSSYDVLKFEAVVEIQTTTSRIPGNWHIVKPISLNQKIILDYFPGTKNIITIVVGDRNGIPAITVTIDYIKGILYTKRDIVDDENIQCINFRNSQQFKQPMLGRIEIGVFTYRFKVDMKVEKSGLKSHMEGCMIYGHHLCPYDIEQTIIDAKSDAVFFAHYIETA</sequence>
<dbReference type="Proteomes" id="UP000746747">
    <property type="component" value="Unassembled WGS sequence"/>
</dbReference>
<comment type="caution">
    <text evidence="1">The sequence shown here is derived from an EMBL/GenBank/DDBJ whole genome shotgun (WGS) entry which is preliminary data.</text>
</comment>
<proteinExistence type="predicted"/>
<reference evidence="1" key="1">
    <citation type="submission" date="2021-09" db="EMBL/GenBank/DDBJ databases">
        <authorList>
            <consortium name="Pathogen Informatics"/>
        </authorList>
    </citation>
    <scope>NUCLEOTIDE SEQUENCE</scope>
</reference>
<evidence type="ECO:0000313" key="1">
    <source>
        <dbReference type="EMBL" id="CAG9536903.1"/>
    </source>
</evidence>
<dbReference type="EMBL" id="CAKAEH010001498">
    <property type="protein sequence ID" value="CAG9536903.1"/>
    <property type="molecule type" value="Genomic_DNA"/>
</dbReference>
<keyword evidence="2" id="KW-1185">Reference proteome</keyword>
<organism evidence="1 2">
    <name type="scientific">Cercopithifilaria johnstoni</name>
    <dbReference type="NCBI Taxonomy" id="2874296"/>
    <lineage>
        <taxon>Eukaryota</taxon>
        <taxon>Metazoa</taxon>
        <taxon>Ecdysozoa</taxon>
        <taxon>Nematoda</taxon>
        <taxon>Chromadorea</taxon>
        <taxon>Rhabditida</taxon>
        <taxon>Spirurina</taxon>
        <taxon>Spiruromorpha</taxon>
        <taxon>Filarioidea</taxon>
        <taxon>Onchocercidae</taxon>
        <taxon>Cercopithifilaria</taxon>
    </lineage>
</organism>
<accession>A0A8J2M7A2</accession>
<protein>
    <submittedName>
        <fullName evidence="1">Uncharacterized protein</fullName>
    </submittedName>
</protein>
<evidence type="ECO:0000313" key="2">
    <source>
        <dbReference type="Proteomes" id="UP000746747"/>
    </source>
</evidence>